<gene>
    <name evidence="1" type="ORF">C469_09516</name>
</gene>
<evidence type="ECO:0000313" key="1">
    <source>
        <dbReference type="EMBL" id="EMA59850.1"/>
    </source>
</evidence>
<evidence type="ECO:0000313" key="2">
    <source>
        <dbReference type="Proteomes" id="UP000011650"/>
    </source>
</evidence>
<name>M0NT96_9EURY</name>
<dbReference type="OrthoDB" id="176514at2157"/>
<sequence length="300" mass="33696">MTRPQITIDGRDELADTLGISRSDVGERPTLSELRRTVETETDPEFASMGEAIREDLSGELDAELLASELAAFEEQIARLREIRDAGIPDGEEEPEALYREVVQPAWRLYDHLVEAGFFESLEERLPRFTPDHIERTAHELVRLDALSEELGDLGFDEREKTVLVMNVVNNNTRLARWVPTKEIPNEVEFDVEHVPPLHKRAMGGALLWVNSMDVHLWQKEVLVTEEILDDGYWDVKAMLAGVDLIARAALDIAEDGAMSDSQLVAALTGGAAIAIVNQEEICKDVYWITEEVRTPSPAR</sequence>
<keyword evidence="2" id="KW-1185">Reference proteome</keyword>
<organism evidence="1 2">
    <name type="scientific">Halorubrum lipolyticum DSM 21995</name>
    <dbReference type="NCBI Taxonomy" id="1227482"/>
    <lineage>
        <taxon>Archaea</taxon>
        <taxon>Methanobacteriati</taxon>
        <taxon>Methanobacteriota</taxon>
        <taxon>Stenosarchaea group</taxon>
        <taxon>Halobacteria</taxon>
        <taxon>Halobacteriales</taxon>
        <taxon>Haloferacaceae</taxon>
        <taxon>Halorubrum</taxon>
    </lineage>
</organism>
<proteinExistence type="predicted"/>
<dbReference type="Proteomes" id="UP000011650">
    <property type="component" value="Unassembled WGS sequence"/>
</dbReference>
<accession>M0NT96</accession>
<dbReference type="AlphaFoldDB" id="M0NT96"/>
<dbReference type="EMBL" id="AOJG01000027">
    <property type="protein sequence ID" value="EMA59850.1"/>
    <property type="molecule type" value="Genomic_DNA"/>
</dbReference>
<protein>
    <submittedName>
        <fullName evidence="1">Uncharacterized protein</fullName>
    </submittedName>
</protein>
<reference evidence="1 2" key="1">
    <citation type="journal article" date="2014" name="PLoS Genet.">
        <title>Phylogenetically driven sequencing of extremely halophilic archaea reveals strategies for static and dynamic osmo-response.</title>
        <authorList>
            <person name="Becker E.A."/>
            <person name="Seitzer P.M."/>
            <person name="Tritt A."/>
            <person name="Larsen D."/>
            <person name="Krusor M."/>
            <person name="Yao A.I."/>
            <person name="Wu D."/>
            <person name="Madern D."/>
            <person name="Eisen J.A."/>
            <person name="Darling A.E."/>
            <person name="Facciotti M.T."/>
        </authorList>
    </citation>
    <scope>NUCLEOTIDE SEQUENCE [LARGE SCALE GENOMIC DNA]</scope>
    <source>
        <strain evidence="1 2">DSM 21995</strain>
    </source>
</reference>
<dbReference type="PATRIC" id="fig|1227482.3.peg.1914"/>
<dbReference type="RefSeq" id="WP_008006003.1">
    <property type="nucleotide sequence ID" value="NZ_AOJG01000027.1"/>
</dbReference>
<comment type="caution">
    <text evidence="1">The sequence shown here is derived from an EMBL/GenBank/DDBJ whole genome shotgun (WGS) entry which is preliminary data.</text>
</comment>